<dbReference type="PANTHER" id="PTHR33096:SF1">
    <property type="entry name" value="CXC1-LIKE CYSTEINE CLUSTER ASSOCIATED WITH KDZ TRANSPOSASES DOMAIN-CONTAINING PROTEIN"/>
    <property type="match status" value="1"/>
</dbReference>
<sequence>KLPYQSTLVDQFSIAYDEYLEILAGVDSRVRTVLKQDSNNYQMLNACAPCLYKLEDEPELKYSLLVSMDGNQSLKLVDGKFRSGTPCIDSRRIPADLLIPAEVVDIYKDEVANAKRVNGAGTGGDDHTIENIDVADNGETSDPISVCEERWRNTGPEARKKMFALFAVSGVFVCLCRHGHVLVMCDMIRSGELMKYALAVVAKLIDVYGKDIIIGYDIGCEFIKTLHNSALLGEKAVAAGVQLVVPTFHGHSHNRGCQVNYLPLYAEGTGKEDFEGNERFFSFSNGIAAATRLSTPFHRHQSIAQLVQFWSYAKHAETGNFIFQNYKQALEIIANDSAAFAELATRLKITGADCEDYLQQEREYLEKRKQEPKDVTDKVEYLQALLSLEKAGSAPTTSEASPYSPLYCAAFTRWETCQERVLLLEDGLGLTVDKRWRPGSQEYVDALGELTHRQYRLALDNLERLVVQRLFELTKLGMSGLGYKLREKIGKALRARADAIKNALNEYNRCAMKMKRPPMSWNEVMDMVTLAEFDLLRETREDIRQFPWAQRIHRQAMNLYFNVQRAQEEIKRLNVEIPRTFTALLDRHYDYQVAIASIRESDPGLAHELEARWTYEDRISARITRRLHETSQLQGFSGHLAAGKRVGRSVLGVEGISLPSWATHAGPFHEAHSTDQVDVEDDHSDGEGSRLPGFDDENDAGQFIDFLDRLGDGDT</sequence>
<proteinExistence type="predicted"/>
<evidence type="ECO:0000256" key="1">
    <source>
        <dbReference type="SAM" id="MobiDB-lite"/>
    </source>
</evidence>
<dbReference type="AlphaFoldDB" id="A0A4V2K0K9"/>
<dbReference type="PANTHER" id="PTHR33096">
    <property type="entry name" value="CXC2 DOMAIN-CONTAINING PROTEIN"/>
    <property type="match status" value="1"/>
</dbReference>
<accession>A0A4V2K0K9</accession>
<dbReference type="Proteomes" id="UP000292957">
    <property type="component" value="Unassembled WGS sequence"/>
</dbReference>
<feature type="region of interest" description="Disordered" evidence="1">
    <location>
        <begin position="673"/>
        <end position="700"/>
    </location>
</feature>
<dbReference type="EMBL" id="ML143414">
    <property type="protein sequence ID" value="TBU29313.1"/>
    <property type="molecule type" value="Genomic_DNA"/>
</dbReference>
<organism evidence="2">
    <name type="scientific">Dichomitus squalens</name>
    <dbReference type="NCBI Taxonomy" id="114155"/>
    <lineage>
        <taxon>Eukaryota</taxon>
        <taxon>Fungi</taxon>
        <taxon>Dikarya</taxon>
        <taxon>Basidiomycota</taxon>
        <taxon>Agaricomycotina</taxon>
        <taxon>Agaricomycetes</taxon>
        <taxon>Polyporales</taxon>
        <taxon>Polyporaceae</taxon>
        <taxon>Dichomitus</taxon>
    </lineage>
</organism>
<gene>
    <name evidence="2" type="ORF">BD311DRAFT_661455</name>
</gene>
<dbReference type="InterPro" id="IPR040521">
    <property type="entry name" value="KDZ"/>
</dbReference>
<dbReference type="OrthoDB" id="3251205at2759"/>
<reference evidence="2" key="1">
    <citation type="submission" date="2019-01" db="EMBL/GenBank/DDBJ databases">
        <title>Draft genome sequences of three monokaryotic isolates of the white-rot basidiomycete fungus Dichomitus squalens.</title>
        <authorList>
            <consortium name="DOE Joint Genome Institute"/>
            <person name="Lopez S.C."/>
            <person name="Andreopoulos B."/>
            <person name="Pangilinan J."/>
            <person name="Lipzen A."/>
            <person name="Riley R."/>
            <person name="Ahrendt S."/>
            <person name="Ng V."/>
            <person name="Barry K."/>
            <person name="Daum C."/>
            <person name="Grigoriev I.V."/>
            <person name="Hilden K.S."/>
            <person name="Makela M.R."/>
            <person name="de Vries R.P."/>
        </authorList>
    </citation>
    <scope>NUCLEOTIDE SEQUENCE [LARGE SCALE GENOMIC DNA]</scope>
    <source>
        <strain evidence="2">OM18370.1</strain>
    </source>
</reference>
<protein>
    <submittedName>
        <fullName evidence="2">Uncharacterized protein</fullName>
    </submittedName>
</protein>
<name>A0A4V2K0K9_9APHY</name>
<evidence type="ECO:0000313" key="2">
    <source>
        <dbReference type="EMBL" id="TBU29313.1"/>
    </source>
</evidence>
<feature type="non-terminal residue" evidence="2">
    <location>
        <position position="1"/>
    </location>
</feature>
<dbReference type="Pfam" id="PF18758">
    <property type="entry name" value="KDZ"/>
    <property type="match status" value="1"/>
</dbReference>